<evidence type="ECO:0000256" key="1">
    <source>
        <dbReference type="ARBA" id="ARBA00022448"/>
    </source>
</evidence>
<evidence type="ECO:0000256" key="2">
    <source>
        <dbReference type="ARBA" id="ARBA00022568"/>
    </source>
</evidence>
<evidence type="ECO:0000256" key="6">
    <source>
        <dbReference type="ARBA" id="ARBA00023065"/>
    </source>
</evidence>
<dbReference type="AlphaFoldDB" id="A0A2U1KZC3"/>
<dbReference type="PANTHER" id="PTHR46988">
    <property type="entry name" value="TWO PORE CALCIUM CHANNEL PROTEIN 1"/>
    <property type="match status" value="1"/>
</dbReference>
<keyword evidence="10" id="KW-1185">Reference proteome</keyword>
<evidence type="ECO:0000256" key="4">
    <source>
        <dbReference type="ARBA" id="ARBA00022737"/>
    </source>
</evidence>
<dbReference type="OrthoDB" id="1934278at2759"/>
<sequence length="233" mass="27162">MKKYGRLLNIDIIVVLFFNQVMQLIDSSSTEKRTTSSFGLPLNVVLHGYIEVELLGLAHFFIDSSTGYRCLIDVEEFNELCNTIALKFQKEYTKPWLKKFPFYNSSLSENLKTFVESKTFGYVAAFVLLLNLVTVITETMLDIQNNSGHMFWQKVEFIFGMEFLIVGRNTRTISEYLNFKQEGSKRNRNTCIRITTHEHNDHPTSRQFFDSRFSVERKYDLGLFNFSCCFAGH</sequence>
<feature type="transmembrane region" description="Helical" evidence="8">
    <location>
        <begin position="120"/>
        <end position="141"/>
    </location>
</feature>
<dbReference type="PANTHER" id="PTHR46988:SF2">
    <property type="entry name" value="TWO PORE CALCIUM CHANNEL PROTEIN 1"/>
    <property type="match status" value="1"/>
</dbReference>
<dbReference type="STRING" id="35608.A0A2U1KZC3"/>
<feature type="transmembrane region" description="Helical" evidence="8">
    <location>
        <begin position="7"/>
        <end position="25"/>
    </location>
</feature>
<keyword evidence="8" id="KW-1133">Transmembrane helix</keyword>
<dbReference type="InterPro" id="IPR044581">
    <property type="entry name" value="TPC1_plant"/>
</dbReference>
<evidence type="ECO:0000256" key="5">
    <source>
        <dbReference type="ARBA" id="ARBA00022837"/>
    </source>
</evidence>
<proteinExistence type="predicted"/>
<keyword evidence="8" id="KW-0472">Membrane</keyword>
<accession>A0A2U1KZC3</accession>
<reference evidence="9 10" key="1">
    <citation type="journal article" date="2018" name="Mol. Plant">
        <title>The genome of Artemisia annua provides insight into the evolution of Asteraceae family and artemisinin biosynthesis.</title>
        <authorList>
            <person name="Shen Q."/>
            <person name="Zhang L."/>
            <person name="Liao Z."/>
            <person name="Wang S."/>
            <person name="Yan T."/>
            <person name="Shi P."/>
            <person name="Liu M."/>
            <person name="Fu X."/>
            <person name="Pan Q."/>
            <person name="Wang Y."/>
            <person name="Lv Z."/>
            <person name="Lu X."/>
            <person name="Zhang F."/>
            <person name="Jiang W."/>
            <person name="Ma Y."/>
            <person name="Chen M."/>
            <person name="Hao X."/>
            <person name="Li L."/>
            <person name="Tang Y."/>
            <person name="Lv G."/>
            <person name="Zhou Y."/>
            <person name="Sun X."/>
            <person name="Brodelius P.E."/>
            <person name="Rose J.K.C."/>
            <person name="Tang K."/>
        </authorList>
    </citation>
    <scope>NUCLEOTIDE SEQUENCE [LARGE SCALE GENOMIC DNA]</scope>
    <source>
        <strain evidence="10">cv. Huhao1</strain>
        <tissue evidence="9">Leaf</tissue>
    </source>
</reference>
<name>A0A2U1KZC3_ARTAN</name>
<protein>
    <submittedName>
        <fullName evidence="9">Ion transport domain-containing protein</fullName>
    </submittedName>
</protein>
<organism evidence="9 10">
    <name type="scientific">Artemisia annua</name>
    <name type="common">Sweet wormwood</name>
    <dbReference type="NCBI Taxonomy" id="35608"/>
    <lineage>
        <taxon>Eukaryota</taxon>
        <taxon>Viridiplantae</taxon>
        <taxon>Streptophyta</taxon>
        <taxon>Embryophyta</taxon>
        <taxon>Tracheophyta</taxon>
        <taxon>Spermatophyta</taxon>
        <taxon>Magnoliopsida</taxon>
        <taxon>eudicotyledons</taxon>
        <taxon>Gunneridae</taxon>
        <taxon>Pentapetalae</taxon>
        <taxon>asterids</taxon>
        <taxon>campanulids</taxon>
        <taxon>Asterales</taxon>
        <taxon>Asteraceae</taxon>
        <taxon>Asteroideae</taxon>
        <taxon>Anthemideae</taxon>
        <taxon>Artemisiinae</taxon>
        <taxon>Artemisia</taxon>
    </lineage>
</organism>
<evidence type="ECO:0000256" key="8">
    <source>
        <dbReference type="SAM" id="Phobius"/>
    </source>
</evidence>
<evidence type="ECO:0000313" key="10">
    <source>
        <dbReference type="Proteomes" id="UP000245207"/>
    </source>
</evidence>
<keyword evidence="5" id="KW-0106">Calcium</keyword>
<evidence type="ECO:0000256" key="7">
    <source>
        <dbReference type="ARBA" id="ARBA00023303"/>
    </source>
</evidence>
<dbReference type="GO" id="GO:0005245">
    <property type="term" value="F:voltage-gated calcium channel activity"/>
    <property type="evidence" value="ECO:0007669"/>
    <property type="project" value="InterPro"/>
</dbReference>
<comment type="caution">
    <text evidence="9">The sequence shown here is derived from an EMBL/GenBank/DDBJ whole genome shotgun (WGS) entry which is preliminary data.</text>
</comment>
<keyword evidence="4" id="KW-0677">Repeat</keyword>
<evidence type="ECO:0000313" key="9">
    <source>
        <dbReference type="EMBL" id="PWA42079.1"/>
    </source>
</evidence>
<dbReference type="Proteomes" id="UP000245207">
    <property type="component" value="Unassembled WGS sequence"/>
</dbReference>
<dbReference type="GO" id="GO:0000325">
    <property type="term" value="C:plant-type vacuole"/>
    <property type="evidence" value="ECO:0007669"/>
    <property type="project" value="TreeGrafter"/>
</dbReference>
<gene>
    <name evidence="9" type="ORF">CTI12_AA548040</name>
</gene>
<keyword evidence="3" id="KW-0107">Calcium channel</keyword>
<dbReference type="EMBL" id="PKPP01012639">
    <property type="protein sequence ID" value="PWA42079.1"/>
    <property type="molecule type" value="Genomic_DNA"/>
</dbReference>
<keyword evidence="6" id="KW-0406">Ion transport</keyword>
<dbReference type="GO" id="GO:0005774">
    <property type="term" value="C:vacuolar membrane"/>
    <property type="evidence" value="ECO:0007669"/>
    <property type="project" value="TreeGrafter"/>
</dbReference>
<keyword evidence="1" id="KW-0813">Transport</keyword>
<keyword evidence="7" id="KW-0407">Ion channel</keyword>
<keyword evidence="2" id="KW-0109">Calcium transport</keyword>
<evidence type="ECO:0000256" key="3">
    <source>
        <dbReference type="ARBA" id="ARBA00022673"/>
    </source>
</evidence>
<keyword evidence="8" id="KW-0812">Transmembrane</keyword>